<dbReference type="EMBL" id="MLAW01000049">
    <property type="protein sequence ID" value="OJJ19807.1"/>
    <property type="molecule type" value="Genomic_DNA"/>
</dbReference>
<evidence type="ECO:0000256" key="9">
    <source>
        <dbReference type="ARBA" id="ARBA00022827"/>
    </source>
</evidence>
<keyword evidence="4 14" id="KW-0288">FMN</keyword>
<dbReference type="CDD" id="cd02064">
    <property type="entry name" value="FAD_synthetase_N"/>
    <property type="match status" value="1"/>
</dbReference>
<dbReference type="InterPro" id="IPR002606">
    <property type="entry name" value="Riboflavin_kinase_bac"/>
</dbReference>
<organism evidence="16 17">
    <name type="scientific">Roseofilum reptotaenium AO1-A</name>
    <dbReference type="NCBI Taxonomy" id="1925591"/>
    <lineage>
        <taxon>Bacteria</taxon>
        <taxon>Bacillati</taxon>
        <taxon>Cyanobacteriota</taxon>
        <taxon>Cyanophyceae</taxon>
        <taxon>Desertifilales</taxon>
        <taxon>Desertifilaceae</taxon>
        <taxon>Roseofilum</taxon>
    </lineage>
</organism>
<comment type="pathway">
    <text evidence="1 14">Cofactor biosynthesis; FAD biosynthesis; FAD from FMN: step 1/1.</text>
</comment>
<keyword evidence="8 14" id="KW-0418">Kinase</keyword>
<proteinExistence type="inferred from homology"/>
<dbReference type="Gene3D" id="3.40.50.620">
    <property type="entry name" value="HUPs"/>
    <property type="match status" value="1"/>
</dbReference>
<evidence type="ECO:0000256" key="10">
    <source>
        <dbReference type="ARBA" id="ARBA00022840"/>
    </source>
</evidence>
<evidence type="ECO:0000313" key="16">
    <source>
        <dbReference type="EMBL" id="OJJ19807.1"/>
    </source>
</evidence>
<keyword evidence="6 14" id="KW-0548">Nucleotidyltransferase</keyword>
<dbReference type="InterPro" id="IPR015864">
    <property type="entry name" value="FAD_synthase"/>
</dbReference>
<comment type="catalytic activity">
    <reaction evidence="13 14">
        <text>FMN + ATP + H(+) = FAD + diphosphate</text>
        <dbReference type="Rhea" id="RHEA:17237"/>
        <dbReference type="ChEBI" id="CHEBI:15378"/>
        <dbReference type="ChEBI" id="CHEBI:30616"/>
        <dbReference type="ChEBI" id="CHEBI:33019"/>
        <dbReference type="ChEBI" id="CHEBI:57692"/>
        <dbReference type="ChEBI" id="CHEBI:58210"/>
        <dbReference type="EC" id="2.7.7.2"/>
    </reaction>
</comment>
<keyword evidence="5 14" id="KW-0808">Transferase</keyword>
<comment type="caution">
    <text evidence="16">The sequence shown here is derived from an EMBL/GenBank/DDBJ whole genome shotgun (WGS) entry which is preliminary data.</text>
</comment>
<dbReference type="GO" id="GO:0008531">
    <property type="term" value="F:riboflavin kinase activity"/>
    <property type="evidence" value="ECO:0007669"/>
    <property type="project" value="UniProtKB-UniRule"/>
</dbReference>
<comment type="catalytic activity">
    <reaction evidence="12 14">
        <text>riboflavin + ATP = FMN + ADP + H(+)</text>
        <dbReference type="Rhea" id="RHEA:14357"/>
        <dbReference type="ChEBI" id="CHEBI:15378"/>
        <dbReference type="ChEBI" id="CHEBI:30616"/>
        <dbReference type="ChEBI" id="CHEBI:57986"/>
        <dbReference type="ChEBI" id="CHEBI:58210"/>
        <dbReference type="ChEBI" id="CHEBI:456216"/>
        <dbReference type="EC" id="2.7.1.26"/>
    </reaction>
</comment>
<dbReference type="GO" id="GO:0009398">
    <property type="term" value="P:FMN biosynthetic process"/>
    <property type="evidence" value="ECO:0007669"/>
    <property type="project" value="UniProtKB-UniRule"/>
</dbReference>
<dbReference type="PANTHER" id="PTHR22749:SF6">
    <property type="entry name" value="RIBOFLAVIN KINASE"/>
    <property type="match status" value="1"/>
</dbReference>
<evidence type="ECO:0000256" key="13">
    <source>
        <dbReference type="ARBA" id="ARBA00049494"/>
    </source>
</evidence>
<evidence type="ECO:0000256" key="6">
    <source>
        <dbReference type="ARBA" id="ARBA00022695"/>
    </source>
</evidence>
<evidence type="ECO:0000256" key="4">
    <source>
        <dbReference type="ARBA" id="ARBA00022643"/>
    </source>
</evidence>
<dbReference type="InterPro" id="IPR023468">
    <property type="entry name" value="Riboflavin_kinase"/>
</dbReference>
<dbReference type="NCBIfam" id="NF004162">
    <property type="entry name" value="PRK05627.1-5"/>
    <property type="match status" value="1"/>
</dbReference>
<evidence type="ECO:0000256" key="7">
    <source>
        <dbReference type="ARBA" id="ARBA00022741"/>
    </source>
</evidence>
<sequence>MWSIASPITALKPTAIALGNFDGVHRGHQQVIQPIAGSGHFGRDLYSSVITFFPHPQEVLTGEKKLLLTPPEEKAAYLHQMGVDQLVIVPFNQQLAHLGPQEFVSQILVESLQAKIISVGEDFRFGYQRRGSVEDLTAIAAQWGIKVIITPLQNCQEGRISSSQIRLALTDGDLLQVKRLLGRPYQLQGKVIKGQQLGRTLGFPTANLNVPPQKFLPRFGVYSVRVYNPLWTETQPVMGVMNLGNRPTVDGVQPTLEVHLLNWSGDLYDQTLHVELESFLRPEQKFASLDALKAQIAADCETALSGVGSWQ</sequence>
<keyword evidence="7 14" id="KW-0547">Nucleotide-binding</keyword>
<reference evidence="16" key="1">
    <citation type="submission" date="2016-10" db="EMBL/GenBank/DDBJ databases">
        <title>CRISPR-Cas defence system in Roseofilum reptotaenium: evidence of a bacteriophage-cyanobacterium arms race in the coral black band disease.</title>
        <authorList>
            <person name="Buerger P."/>
            <person name="Wood-Charlson E.M."/>
            <person name="Weynberg K.D."/>
            <person name="Willis B."/>
            <person name="Van Oppen M.J."/>
        </authorList>
    </citation>
    <scope>NUCLEOTIDE SEQUENCE [LARGE SCALE GENOMIC DNA]</scope>
    <source>
        <strain evidence="16">AO1-A</strain>
    </source>
</reference>
<dbReference type="InterPro" id="IPR015865">
    <property type="entry name" value="Riboflavin_kinase_bac/euk"/>
</dbReference>
<dbReference type="UniPathway" id="UPA00277">
    <property type="reaction ID" value="UER00407"/>
</dbReference>
<evidence type="ECO:0000256" key="8">
    <source>
        <dbReference type="ARBA" id="ARBA00022777"/>
    </source>
</evidence>
<keyword evidence="17" id="KW-1185">Reference proteome</keyword>
<dbReference type="EC" id="2.7.7.2" evidence="14"/>
<evidence type="ECO:0000256" key="11">
    <source>
        <dbReference type="ARBA" id="ARBA00023268"/>
    </source>
</evidence>
<comment type="similarity">
    <text evidence="14">Belongs to the ribF family.</text>
</comment>
<dbReference type="GO" id="GO:0009231">
    <property type="term" value="P:riboflavin biosynthetic process"/>
    <property type="evidence" value="ECO:0007669"/>
    <property type="project" value="InterPro"/>
</dbReference>
<comment type="pathway">
    <text evidence="2 14">Cofactor biosynthesis; FMN biosynthesis; FMN from riboflavin (ATP route): step 1/1.</text>
</comment>
<evidence type="ECO:0000259" key="15">
    <source>
        <dbReference type="SMART" id="SM00904"/>
    </source>
</evidence>
<dbReference type="Pfam" id="PF01687">
    <property type="entry name" value="Flavokinase"/>
    <property type="match status" value="1"/>
</dbReference>
<dbReference type="Proteomes" id="UP000183940">
    <property type="component" value="Unassembled WGS sequence"/>
</dbReference>
<keyword evidence="3 14" id="KW-0285">Flavoprotein</keyword>
<dbReference type="GO" id="GO:0005524">
    <property type="term" value="F:ATP binding"/>
    <property type="evidence" value="ECO:0007669"/>
    <property type="project" value="UniProtKB-UniRule"/>
</dbReference>
<dbReference type="GO" id="GO:0006747">
    <property type="term" value="P:FAD biosynthetic process"/>
    <property type="evidence" value="ECO:0007669"/>
    <property type="project" value="UniProtKB-UniRule"/>
</dbReference>
<dbReference type="FunFam" id="3.40.50.620:FF:000021">
    <property type="entry name" value="Riboflavin biosynthesis protein"/>
    <property type="match status" value="1"/>
</dbReference>
<keyword evidence="11" id="KW-0511">Multifunctional enzyme</keyword>
<dbReference type="PANTHER" id="PTHR22749">
    <property type="entry name" value="RIBOFLAVIN KINASE/FMN ADENYLYLTRANSFERASE"/>
    <property type="match status" value="1"/>
</dbReference>
<dbReference type="InterPro" id="IPR014729">
    <property type="entry name" value="Rossmann-like_a/b/a_fold"/>
</dbReference>
<dbReference type="SUPFAM" id="SSF82114">
    <property type="entry name" value="Riboflavin kinase-like"/>
    <property type="match status" value="1"/>
</dbReference>
<keyword evidence="9 14" id="KW-0274">FAD</keyword>
<dbReference type="SMART" id="SM00904">
    <property type="entry name" value="Flavokinase"/>
    <property type="match status" value="1"/>
</dbReference>
<dbReference type="AlphaFoldDB" id="A0A1L9QLP8"/>
<evidence type="ECO:0000256" key="5">
    <source>
        <dbReference type="ARBA" id="ARBA00022679"/>
    </source>
</evidence>
<dbReference type="PIRSF" id="PIRSF004491">
    <property type="entry name" value="FAD_Synth"/>
    <property type="match status" value="1"/>
</dbReference>
<dbReference type="STRING" id="1925591.BI308_21090"/>
<accession>A0A1L9QLP8</accession>
<evidence type="ECO:0000256" key="12">
    <source>
        <dbReference type="ARBA" id="ARBA00047880"/>
    </source>
</evidence>
<evidence type="ECO:0000256" key="1">
    <source>
        <dbReference type="ARBA" id="ARBA00004726"/>
    </source>
</evidence>
<dbReference type="SUPFAM" id="SSF52374">
    <property type="entry name" value="Nucleotidylyl transferase"/>
    <property type="match status" value="1"/>
</dbReference>
<dbReference type="UniPathway" id="UPA00276">
    <property type="reaction ID" value="UER00406"/>
</dbReference>
<name>A0A1L9QLP8_9CYAN</name>
<dbReference type="GO" id="GO:0003919">
    <property type="term" value="F:FMN adenylyltransferase activity"/>
    <property type="evidence" value="ECO:0007669"/>
    <property type="project" value="UniProtKB-UniRule"/>
</dbReference>
<dbReference type="Pfam" id="PF06574">
    <property type="entry name" value="FAD_syn"/>
    <property type="match status" value="1"/>
</dbReference>
<dbReference type="EC" id="2.7.1.26" evidence="14"/>
<dbReference type="NCBIfam" id="TIGR00083">
    <property type="entry name" value="ribF"/>
    <property type="match status" value="1"/>
</dbReference>
<evidence type="ECO:0000256" key="3">
    <source>
        <dbReference type="ARBA" id="ARBA00022630"/>
    </source>
</evidence>
<keyword evidence="10 14" id="KW-0067">ATP-binding</keyword>
<evidence type="ECO:0000256" key="14">
    <source>
        <dbReference type="PIRNR" id="PIRNR004491"/>
    </source>
</evidence>
<gene>
    <name evidence="16" type="ORF">BI308_21090</name>
</gene>
<feature type="domain" description="Riboflavin kinase" evidence="15">
    <location>
        <begin position="180"/>
        <end position="308"/>
    </location>
</feature>
<evidence type="ECO:0000256" key="2">
    <source>
        <dbReference type="ARBA" id="ARBA00005201"/>
    </source>
</evidence>
<dbReference type="InterPro" id="IPR023465">
    <property type="entry name" value="Riboflavin_kinase_dom_sf"/>
</dbReference>
<protein>
    <recommendedName>
        <fullName evidence="14">Riboflavin biosynthesis protein</fullName>
    </recommendedName>
    <domain>
        <recommendedName>
            <fullName evidence="14">Riboflavin kinase</fullName>
            <ecNumber evidence="14">2.7.1.26</ecNumber>
        </recommendedName>
        <alternativeName>
            <fullName evidence="14">Flavokinase</fullName>
        </alternativeName>
    </domain>
    <domain>
        <recommendedName>
            <fullName evidence="14">FMN adenylyltransferase</fullName>
            <ecNumber evidence="14">2.7.7.2</ecNumber>
        </recommendedName>
        <alternativeName>
            <fullName evidence="14">FAD pyrophosphorylase</fullName>
        </alternativeName>
        <alternativeName>
            <fullName evidence="14">FAD synthase</fullName>
        </alternativeName>
    </domain>
</protein>
<evidence type="ECO:0000313" key="17">
    <source>
        <dbReference type="Proteomes" id="UP000183940"/>
    </source>
</evidence>
<dbReference type="Gene3D" id="2.40.30.30">
    <property type="entry name" value="Riboflavin kinase-like"/>
    <property type="match status" value="1"/>
</dbReference>
<dbReference type="NCBIfam" id="NF004160">
    <property type="entry name" value="PRK05627.1-3"/>
    <property type="match status" value="1"/>
</dbReference>